<organism evidence="1 2">
    <name type="scientific">Schaalia odontolytica</name>
    <dbReference type="NCBI Taxonomy" id="1660"/>
    <lineage>
        <taxon>Bacteria</taxon>
        <taxon>Bacillati</taxon>
        <taxon>Actinomycetota</taxon>
        <taxon>Actinomycetes</taxon>
        <taxon>Actinomycetales</taxon>
        <taxon>Actinomycetaceae</taxon>
        <taxon>Schaalia</taxon>
    </lineage>
</organism>
<proteinExistence type="predicted"/>
<name>A0A2X0U339_9ACTO</name>
<protein>
    <submittedName>
        <fullName evidence="1">Uncharacterized protein</fullName>
    </submittedName>
</protein>
<dbReference type="Proteomes" id="UP000250192">
    <property type="component" value="Unassembled WGS sequence"/>
</dbReference>
<evidence type="ECO:0000313" key="2">
    <source>
        <dbReference type="Proteomes" id="UP000250192"/>
    </source>
</evidence>
<gene>
    <name evidence="1" type="ORF">NCTC9935_00227</name>
</gene>
<keyword evidence="2" id="KW-1185">Reference proteome</keyword>
<dbReference type="AlphaFoldDB" id="A0A2X0U339"/>
<dbReference type="EMBL" id="UAPR01000001">
    <property type="protein sequence ID" value="SPT54685.1"/>
    <property type="molecule type" value="Genomic_DNA"/>
</dbReference>
<reference evidence="1 2" key="1">
    <citation type="submission" date="2018-06" db="EMBL/GenBank/DDBJ databases">
        <authorList>
            <consortium name="Pathogen Informatics"/>
            <person name="Doyle S."/>
        </authorList>
    </citation>
    <scope>NUCLEOTIDE SEQUENCE [LARGE SCALE GENOMIC DNA]</scope>
    <source>
        <strain evidence="1 2">NCTC9935</strain>
    </source>
</reference>
<evidence type="ECO:0000313" key="1">
    <source>
        <dbReference type="EMBL" id="SPT54685.1"/>
    </source>
</evidence>
<sequence length="84" mass="9691">MENKPSIRFVLNRNIFQKPTLAVEANSDPLDRMRIARTRTQRTLEGHCDIVVLNVTMRSMDARMNPDSHAFTSMVSYRHQGSTK</sequence>
<accession>A0A2X0U339</accession>